<proteinExistence type="predicted"/>
<dbReference type="Proteomes" id="UP001229421">
    <property type="component" value="Unassembled WGS sequence"/>
</dbReference>
<keyword evidence="2" id="KW-1185">Reference proteome</keyword>
<organism evidence="1 2">
    <name type="scientific">Tagetes erecta</name>
    <name type="common">African marigold</name>
    <dbReference type="NCBI Taxonomy" id="13708"/>
    <lineage>
        <taxon>Eukaryota</taxon>
        <taxon>Viridiplantae</taxon>
        <taxon>Streptophyta</taxon>
        <taxon>Embryophyta</taxon>
        <taxon>Tracheophyta</taxon>
        <taxon>Spermatophyta</taxon>
        <taxon>Magnoliopsida</taxon>
        <taxon>eudicotyledons</taxon>
        <taxon>Gunneridae</taxon>
        <taxon>Pentapetalae</taxon>
        <taxon>asterids</taxon>
        <taxon>campanulids</taxon>
        <taxon>Asterales</taxon>
        <taxon>Asteraceae</taxon>
        <taxon>Asteroideae</taxon>
        <taxon>Heliantheae alliance</taxon>
        <taxon>Tageteae</taxon>
        <taxon>Tagetes</taxon>
    </lineage>
</organism>
<comment type="caution">
    <text evidence="1">The sequence shown here is derived from an EMBL/GenBank/DDBJ whole genome shotgun (WGS) entry which is preliminary data.</text>
</comment>
<protein>
    <submittedName>
        <fullName evidence="1">Uncharacterized protein</fullName>
    </submittedName>
</protein>
<dbReference type="EMBL" id="JAUHHV010000008">
    <property type="protein sequence ID" value="KAK1414741.1"/>
    <property type="molecule type" value="Genomic_DNA"/>
</dbReference>
<accession>A0AAD8K499</accession>
<evidence type="ECO:0000313" key="1">
    <source>
        <dbReference type="EMBL" id="KAK1414741.1"/>
    </source>
</evidence>
<evidence type="ECO:0000313" key="2">
    <source>
        <dbReference type="Proteomes" id="UP001229421"/>
    </source>
</evidence>
<sequence>MESSNLINKVRNIDGRPILKSILKNSNVSGSSGDGNPNLVAKDDEKVDNLVAKEDAKVDHVETMDFAGKFKEEKKVNFRRLDPVKQMDDVDVVLPREYYYI</sequence>
<reference evidence="1" key="1">
    <citation type="journal article" date="2023" name="bioRxiv">
        <title>Improved chromosome-level genome assembly for marigold (Tagetes erecta).</title>
        <authorList>
            <person name="Jiang F."/>
            <person name="Yuan L."/>
            <person name="Wang S."/>
            <person name="Wang H."/>
            <person name="Xu D."/>
            <person name="Wang A."/>
            <person name="Fan W."/>
        </authorList>
    </citation>
    <scope>NUCLEOTIDE SEQUENCE</scope>
    <source>
        <strain evidence="1">WSJ</strain>
        <tissue evidence="1">Leaf</tissue>
    </source>
</reference>
<gene>
    <name evidence="1" type="ORF">QVD17_30492</name>
</gene>
<name>A0AAD8K499_TARER</name>
<dbReference type="AlphaFoldDB" id="A0AAD8K499"/>